<keyword evidence="5" id="KW-0862">Zinc</keyword>
<dbReference type="GO" id="GO:0046872">
    <property type="term" value="F:metal ion binding"/>
    <property type="evidence" value="ECO:0007669"/>
    <property type="project" value="UniProtKB-KW"/>
</dbReference>
<dbReference type="GeneID" id="89335537"/>
<comment type="similarity">
    <text evidence="2">Belongs to the metallo-beta-lactamase superfamily.</text>
</comment>
<sequence>MVSLFKIIKVGDHGEVPGPEVYWMRDFDKWYRLTFYSFLLNTEEGYVLINTGLPDDLTLRNAFLREWAKSDKCKFSFTEDEKIENALSKLGLSTGDISHVIITPVQDYTIGRIYLFKNAMFYFSRKGWFHDVVNPTPSPFLNRDVYLPKRIRNYLFEEAWNRIRLVENEEVIKGIEVRWTGCHHRSSMLVKFEYQKRRICISDSAFLMGNYEKNIPIGIAEDIYECIRAYDYMRKECNVVIPAYDPENINRFREYSLT</sequence>
<dbReference type="PANTHER" id="PTHR42978">
    <property type="entry name" value="QUORUM-QUENCHING LACTONASE YTNP-RELATED-RELATED"/>
    <property type="match status" value="1"/>
</dbReference>
<name>A0AAX4L143_9CREN</name>
<evidence type="ECO:0000256" key="3">
    <source>
        <dbReference type="ARBA" id="ARBA00022723"/>
    </source>
</evidence>
<dbReference type="SUPFAM" id="SSF56281">
    <property type="entry name" value="Metallo-hydrolase/oxidoreductase"/>
    <property type="match status" value="1"/>
</dbReference>
<dbReference type="Gene3D" id="3.60.15.10">
    <property type="entry name" value="Ribonuclease Z/Hydroxyacylglutathione hydrolase-like"/>
    <property type="match status" value="1"/>
</dbReference>
<evidence type="ECO:0000256" key="2">
    <source>
        <dbReference type="ARBA" id="ARBA00007749"/>
    </source>
</evidence>
<evidence type="ECO:0000256" key="1">
    <source>
        <dbReference type="ARBA" id="ARBA00001947"/>
    </source>
</evidence>
<keyword evidence="3" id="KW-0479">Metal-binding</keyword>
<keyword evidence="7" id="KW-1185">Reference proteome</keyword>
<dbReference type="AlphaFoldDB" id="A0AAX4L143"/>
<evidence type="ECO:0000313" key="7">
    <source>
        <dbReference type="Proteomes" id="UP001432202"/>
    </source>
</evidence>
<dbReference type="GO" id="GO:0016787">
    <property type="term" value="F:hydrolase activity"/>
    <property type="evidence" value="ECO:0007669"/>
    <property type="project" value="UniProtKB-KW"/>
</dbReference>
<comment type="cofactor">
    <cofactor evidence="1">
        <name>Zn(2+)</name>
        <dbReference type="ChEBI" id="CHEBI:29105"/>
    </cofactor>
</comment>
<dbReference type="InterPro" id="IPR051013">
    <property type="entry name" value="MBL_superfamily_lactonases"/>
</dbReference>
<evidence type="ECO:0000313" key="6">
    <source>
        <dbReference type="EMBL" id="WWQ60908.1"/>
    </source>
</evidence>
<reference evidence="6 7" key="1">
    <citation type="submission" date="2024-02" db="EMBL/GenBank/DDBJ databases">
        <title>STSV induces naive adaptation in Sulfolobus.</title>
        <authorList>
            <person name="Xiang X."/>
            <person name="Song M."/>
        </authorList>
    </citation>
    <scope>NUCLEOTIDE SEQUENCE [LARGE SCALE GENOMIC DNA]</scope>
    <source>
        <strain evidence="6 7">RT2</strain>
    </source>
</reference>
<evidence type="ECO:0000256" key="4">
    <source>
        <dbReference type="ARBA" id="ARBA00022801"/>
    </source>
</evidence>
<evidence type="ECO:0000256" key="5">
    <source>
        <dbReference type="ARBA" id="ARBA00022833"/>
    </source>
</evidence>
<dbReference type="EMBL" id="CP146016">
    <property type="protein sequence ID" value="WWQ60908.1"/>
    <property type="molecule type" value="Genomic_DNA"/>
</dbReference>
<dbReference type="Proteomes" id="UP001432202">
    <property type="component" value="Chromosome"/>
</dbReference>
<dbReference type="RefSeq" id="WP_338602418.1">
    <property type="nucleotide sequence ID" value="NZ_CP146016.1"/>
</dbReference>
<proteinExistence type="inferred from homology"/>
<gene>
    <name evidence="6" type="ORF">V6M85_02170</name>
</gene>
<protein>
    <submittedName>
        <fullName evidence="6">Zn-dependent hydrolase</fullName>
    </submittedName>
</protein>
<accession>A0AAX4L143</accession>
<keyword evidence="4 6" id="KW-0378">Hydrolase</keyword>
<dbReference type="InterPro" id="IPR036866">
    <property type="entry name" value="RibonucZ/Hydroxyglut_hydro"/>
</dbReference>
<dbReference type="PANTHER" id="PTHR42978:SF2">
    <property type="entry name" value="102 KBASES UNSTABLE REGION: FROM 1 TO 119443"/>
    <property type="match status" value="1"/>
</dbReference>
<organism evidence="6 7">
    <name type="scientific">Sulfolobus tengchongensis</name>
    <dbReference type="NCBI Taxonomy" id="207809"/>
    <lineage>
        <taxon>Archaea</taxon>
        <taxon>Thermoproteota</taxon>
        <taxon>Thermoprotei</taxon>
        <taxon>Sulfolobales</taxon>
        <taxon>Sulfolobaceae</taxon>
        <taxon>Sulfolobus</taxon>
    </lineage>
</organism>